<proteinExistence type="predicted"/>
<dbReference type="Proteomes" id="UP000184226">
    <property type="component" value="Unassembled WGS sequence"/>
</dbReference>
<evidence type="ECO:0000259" key="2">
    <source>
        <dbReference type="Pfam" id="PF01557"/>
    </source>
</evidence>
<dbReference type="GO" id="GO:0008684">
    <property type="term" value="F:2-oxopent-4-enoate hydratase activity"/>
    <property type="evidence" value="ECO:0007669"/>
    <property type="project" value="TreeGrafter"/>
</dbReference>
<dbReference type="InterPro" id="IPR011234">
    <property type="entry name" value="Fumarylacetoacetase-like_C"/>
</dbReference>
<dbReference type="PANTHER" id="PTHR30143:SF0">
    <property type="entry name" value="2-KETO-4-PENTENOATE HYDRATASE"/>
    <property type="match status" value="1"/>
</dbReference>
<dbReference type="GO" id="GO:0018817">
    <property type="term" value="F:2-oxo-hept-3-ene-1,7-dioate hydratase activity"/>
    <property type="evidence" value="ECO:0007669"/>
    <property type="project" value="InterPro"/>
</dbReference>
<dbReference type="NCBIfam" id="TIGR02312">
    <property type="entry name" value="HpaH"/>
    <property type="match status" value="1"/>
</dbReference>
<evidence type="ECO:0000313" key="3">
    <source>
        <dbReference type="EMBL" id="SHH69631.1"/>
    </source>
</evidence>
<evidence type="ECO:0000313" key="4">
    <source>
        <dbReference type="Proteomes" id="UP000184226"/>
    </source>
</evidence>
<protein>
    <submittedName>
        <fullName evidence="3">2-oxo-hept-3-ene-1,7-dioate hydratase</fullName>
    </submittedName>
</protein>
<keyword evidence="1" id="KW-0456">Lyase</keyword>
<dbReference type="EMBL" id="FQXE01000004">
    <property type="protein sequence ID" value="SHH69631.1"/>
    <property type="molecule type" value="Genomic_DNA"/>
</dbReference>
<dbReference type="AlphaFoldDB" id="A0A1M5V333"/>
<dbReference type="Pfam" id="PF01557">
    <property type="entry name" value="FAA_hydrolase"/>
    <property type="match status" value="1"/>
</dbReference>
<dbReference type="OrthoDB" id="9792137at2"/>
<evidence type="ECO:0000256" key="1">
    <source>
        <dbReference type="ARBA" id="ARBA00023239"/>
    </source>
</evidence>
<sequence>MLNTEERKEAARLLLQAERDVAPVTQLDLTFPAIEIADSYAIQKEIIGIKMAAGAKLRGHKIGLTSKAMQATVGIDEPDYGHLLDDMFHNDGDTLAAGRYIAPRVEVELAFVLGKPLKGPGVTLFDVLSATEYVQPALELIDGRSKYPRRIVDNIADNAASAGVILGGRVVHPLDIDLRWVGALLYKNGVIEESGVSAAVLGHPAMGIVWLANKLAAFDTGLEAGHILLAGSFTRTVPVGKGDTIHADYGPLGSISVHFA</sequence>
<dbReference type="Gene3D" id="3.90.850.10">
    <property type="entry name" value="Fumarylacetoacetase-like, C-terminal domain"/>
    <property type="match status" value="1"/>
</dbReference>
<dbReference type="InterPro" id="IPR036663">
    <property type="entry name" value="Fumarylacetoacetase_C_sf"/>
</dbReference>
<dbReference type="InterPro" id="IPR012690">
    <property type="entry name" value="HpcG"/>
</dbReference>
<dbReference type="PANTHER" id="PTHR30143">
    <property type="entry name" value="ACID HYDRATASE"/>
    <property type="match status" value="1"/>
</dbReference>
<gene>
    <name evidence="3" type="ORF">SAMN04488135_104216</name>
</gene>
<dbReference type="SUPFAM" id="SSF56529">
    <property type="entry name" value="FAH"/>
    <property type="match status" value="1"/>
</dbReference>
<dbReference type="RefSeq" id="WP_073102889.1">
    <property type="nucleotide sequence ID" value="NZ_FQXE01000004.1"/>
</dbReference>
<reference evidence="3 4" key="1">
    <citation type="submission" date="2016-11" db="EMBL/GenBank/DDBJ databases">
        <authorList>
            <person name="Jaros S."/>
            <person name="Januszkiewicz K."/>
            <person name="Wedrychowicz H."/>
        </authorList>
    </citation>
    <scope>NUCLEOTIDE SEQUENCE [LARGE SCALE GENOMIC DNA]</scope>
    <source>
        <strain evidence="3 4">CGMCC 1.10190</strain>
    </source>
</reference>
<dbReference type="InterPro" id="IPR050772">
    <property type="entry name" value="Hydratase-Decarb/MhpD_sf"/>
</dbReference>
<dbReference type="STRING" id="658167.SAMN04488135_104216"/>
<name>A0A1M5V333_9BURK</name>
<organism evidence="3 4">
    <name type="scientific">Pollutimonas bauzanensis</name>
    <dbReference type="NCBI Taxonomy" id="658167"/>
    <lineage>
        <taxon>Bacteria</taxon>
        <taxon>Pseudomonadati</taxon>
        <taxon>Pseudomonadota</taxon>
        <taxon>Betaproteobacteria</taxon>
        <taxon>Burkholderiales</taxon>
        <taxon>Alcaligenaceae</taxon>
        <taxon>Pollutimonas</taxon>
    </lineage>
</organism>
<dbReference type="GO" id="GO:0005737">
    <property type="term" value="C:cytoplasm"/>
    <property type="evidence" value="ECO:0007669"/>
    <property type="project" value="TreeGrafter"/>
</dbReference>
<accession>A0A1M5V333</accession>
<feature type="domain" description="Fumarylacetoacetase-like C-terminal" evidence="2">
    <location>
        <begin position="102"/>
        <end position="256"/>
    </location>
</feature>
<keyword evidence="4" id="KW-1185">Reference proteome</keyword>